<dbReference type="OrthoDB" id="9793561at2"/>
<reference evidence="3" key="1">
    <citation type="submission" date="2017-01" db="EMBL/GenBank/DDBJ databases">
        <authorList>
            <person name="Varghese N."/>
            <person name="Submissions S."/>
        </authorList>
    </citation>
    <scope>NUCLEOTIDE SEQUENCE [LARGE SCALE GENOMIC DNA]</scope>
    <source>
        <strain evidence="3">ATCC 51758</strain>
    </source>
</reference>
<keyword evidence="3" id="KW-1185">Reference proteome</keyword>
<feature type="signal peptide" evidence="1">
    <location>
        <begin position="1"/>
        <end position="24"/>
    </location>
</feature>
<evidence type="ECO:0000313" key="3">
    <source>
        <dbReference type="Proteomes" id="UP000186819"/>
    </source>
</evidence>
<name>A0A1N6NGL9_9RHOO</name>
<gene>
    <name evidence="2" type="ORF">SAMN05421829_101292</name>
</gene>
<evidence type="ECO:0000313" key="2">
    <source>
        <dbReference type="EMBL" id="SIP91167.1"/>
    </source>
</evidence>
<dbReference type="Proteomes" id="UP000186819">
    <property type="component" value="Unassembled WGS sequence"/>
</dbReference>
<dbReference type="Pfam" id="PF09694">
    <property type="entry name" value="Gcw_chp"/>
    <property type="match status" value="1"/>
</dbReference>
<organism evidence="2 3">
    <name type="scientific">Aromatoleum tolulyticum</name>
    <dbReference type="NCBI Taxonomy" id="34027"/>
    <lineage>
        <taxon>Bacteria</taxon>
        <taxon>Pseudomonadati</taxon>
        <taxon>Pseudomonadota</taxon>
        <taxon>Betaproteobacteria</taxon>
        <taxon>Rhodocyclales</taxon>
        <taxon>Rhodocyclaceae</taxon>
        <taxon>Aromatoleum</taxon>
    </lineage>
</organism>
<dbReference type="NCBIfam" id="TIGR02001">
    <property type="entry name" value="gcw_chp"/>
    <property type="match status" value="1"/>
</dbReference>
<dbReference type="RefSeq" id="WP_076600317.1">
    <property type="nucleotide sequence ID" value="NZ_FTMD01000001.1"/>
</dbReference>
<keyword evidence="1" id="KW-0732">Signal</keyword>
<dbReference type="STRING" id="34027.SAMN05421829_101292"/>
<accession>A0A1N6NGL9</accession>
<feature type="chain" id="PRO_5012048792" evidence="1">
    <location>
        <begin position="25"/>
        <end position="247"/>
    </location>
</feature>
<evidence type="ECO:0000256" key="1">
    <source>
        <dbReference type="SAM" id="SignalP"/>
    </source>
</evidence>
<protein>
    <submittedName>
        <fullName evidence="2">Uncharacterized protein</fullName>
    </submittedName>
</protein>
<dbReference type="InterPro" id="IPR010239">
    <property type="entry name" value="CHP02001"/>
</dbReference>
<proteinExistence type="predicted"/>
<dbReference type="AlphaFoldDB" id="A0A1N6NGL9"/>
<dbReference type="EMBL" id="FTMD01000001">
    <property type="protein sequence ID" value="SIP91167.1"/>
    <property type="molecule type" value="Genomic_DNA"/>
</dbReference>
<sequence>MHKRIIALAVAAALPLIASGTAAAGDSPIAANVALVSDYAYRGISQTDEKPALQGGFDYAHASGLYVGVWGSNVSWLSDLERGIGENSGNSLELDVYGGYKGTIGDIGYDVGLLQYVYPGEFDSTWRNTIGLKHPNTLEGYVGLSWQFLSFKYSNSFTNLFGAPDSKGSQYFDLSAAYEVIPGTTLNAHYGHQMIAGPAESYSDWKVGVSQAVAGVTLGLHYVDTNMKDKSDFDADGRYVLSVAKTF</sequence>